<sequence length="173" mass="20402">MSKSDSIILDFFAGSGTTGHAVMEINKEDDGQRNFILCTNNENNICKEVTYERLRIINENEFKNLNLKYYQIDFIPTQNRFYYEYADQLLERVRELVELENAINFTDNKEIAIILSDEELEGFMQNLEENKDYRVVYLGHNVLATGEQEKALFENKIKINVIPDYYFQELRGL</sequence>
<protein>
    <recommendedName>
        <fullName evidence="4">DNA methylase N-4/N-6 domain-containing protein</fullName>
    </recommendedName>
</protein>
<dbReference type="Pfam" id="PF01555">
    <property type="entry name" value="N6_N4_Mtase"/>
    <property type="match status" value="1"/>
</dbReference>
<dbReference type="EMBL" id="JACSPU010000001">
    <property type="protein sequence ID" value="MBD8014205.1"/>
    <property type="molecule type" value="Genomic_DNA"/>
</dbReference>
<gene>
    <name evidence="5" type="ORF">H9630_05165</name>
</gene>
<keyword evidence="3" id="KW-0680">Restriction system</keyword>
<dbReference type="InterPro" id="IPR029063">
    <property type="entry name" value="SAM-dependent_MTases_sf"/>
</dbReference>
<dbReference type="InterPro" id="IPR002941">
    <property type="entry name" value="DNA_methylase_N4/N6"/>
</dbReference>
<evidence type="ECO:0000256" key="2">
    <source>
        <dbReference type="ARBA" id="ARBA00022679"/>
    </source>
</evidence>
<proteinExistence type="predicted"/>
<reference evidence="5 6" key="1">
    <citation type="submission" date="2020-08" db="EMBL/GenBank/DDBJ databases">
        <title>A Genomic Blueprint of the Chicken Gut Microbiome.</title>
        <authorList>
            <person name="Gilroy R."/>
            <person name="Ravi A."/>
            <person name="Getino M."/>
            <person name="Pursley I."/>
            <person name="Horton D.L."/>
            <person name="Alikhan N.-F."/>
            <person name="Baker D."/>
            <person name="Gharbi K."/>
            <person name="Hall N."/>
            <person name="Watson M."/>
            <person name="Adriaenssens E.M."/>
            <person name="Foster-Nyarko E."/>
            <person name="Jarju S."/>
            <person name="Secka A."/>
            <person name="Antonio M."/>
            <person name="Oren A."/>
            <person name="Chaudhuri R."/>
            <person name="La Ragione R.M."/>
            <person name="Hildebrand F."/>
            <person name="Pallen M.J."/>
        </authorList>
    </citation>
    <scope>NUCLEOTIDE SEQUENCE [LARGE SCALE GENOMIC DNA]</scope>
    <source>
        <strain evidence="5 6">Sa1BUA13</strain>
    </source>
</reference>
<keyword evidence="2" id="KW-0808">Transferase</keyword>
<dbReference type="Gene3D" id="3.40.50.150">
    <property type="entry name" value="Vaccinia Virus protein VP39"/>
    <property type="match status" value="1"/>
</dbReference>
<organism evidence="5 6">
    <name type="scientific">Planococcus wigleyi</name>
    <dbReference type="NCBI Taxonomy" id="2762216"/>
    <lineage>
        <taxon>Bacteria</taxon>
        <taxon>Bacillati</taxon>
        <taxon>Bacillota</taxon>
        <taxon>Bacilli</taxon>
        <taxon>Bacillales</taxon>
        <taxon>Caryophanaceae</taxon>
        <taxon>Planococcus</taxon>
    </lineage>
</organism>
<comment type="caution">
    <text evidence="5">The sequence shown here is derived from an EMBL/GenBank/DDBJ whole genome shotgun (WGS) entry which is preliminary data.</text>
</comment>
<dbReference type="SUPFAM" id="SSF53335">
    <property type="entry name" value="S-adenosyl-L-methionine-dependent methyltransferases"/>
    <property type="match status" value="1"/>
</dbReference>
<evidence type="ECO:0000256" key="1">
    <source>
        <dbReference type="ARBA" id="ARBA00022603"/>
    </source>
</evidence>
<dbReference type="Proteomes" id="UP000658980">
    <property type="component" value="Unassembled WGS sequence"/>
</dbReference>
<name>A0ABR8WB03_9BACL</name>
<accession>A0ABR8WB03</accession>
<evidence type="ECO:0000259" key="4">
    <source>
        <dbReference type="Pfam" id="PF01555"/>
    </source>
</evidence>
<evidence type="ECO:0000256" key="3">
    <source>
        <dbReference type="ARBA" id="ARBA00022747"/>
    </source>
</evidence>
<evidence type="ECO:0000313" key="5">
    <source>
        <dbReference type="EMBL" id="MBD8014205.1"/>
    </source>
</evidence>
<feature type="domain" description="DNA methylase N-4/N-6" evidence="4">
    <location>
        <begin position="2"/>
        <end position="41"/>
    </location>
</feature>
<evidence type="ECO:0000313" key="6">
    <source>
        <dbReference type="Proteomes" id="UP000658980"/>
    </source>
</evidence>
<keyword evidence="1" id="KW-0489">Methyltransferase</keyword>
<keyword evidence="6" id="KW-1185">Reference proteome</keyword>